<dbReference type="SMART" id="SM00248">
    <property type="entry name" value="ANK"/>
    <property type="match status" value="2"/>
</dbReference>
<dbReference type="PROSITE" id="PS50297">
    <property type="entry name" value="ANK_REP_REGION"/>
    <property type="match status" value="1"/>
</dbReference>
<comment type="caution">
    <text evidence="7">The sequence shown here is derived from an EMBL/GenBank/DDBJ whole genome shotgun (WGS) entry which is preliminary data.</text>
</comment>
<feature type="compositionally biased region" description="Gly residues" evidence="5">
    <location>
        <begin position="430"/>
        <end position="440"/>
    </location>
</feature>
<reference evidence="7 8" key="1">
    <citation type="submission" date="2019-04" db="EMBL/GenBank/DDBJ databases">
        <title>The sequence and de novo assembly of Takifugu bimaculatus genome using PacBio and Hi-C technologies.</title>
        <authorList>
            <person name="Xu P."/>
            <person name="Liu B."/>
            <person name="Zhou Z."/>
        </authorList>
    </citation>
    <scope>NUCLEOTIDE SEQUENCE [LARGE SCALE GENOMIC DNA]</scope>
    <source>
        <strain evidence="7">TB-2018</strain>
        <tissue evidence="7">Muscle</tissue>
    </source>
</reference>
<feature type="compositionally biased region" description="Low complexity" evidence="5">
    <location>
        <begin position="106"/>
        <end position="125"/>
    </location>
</feature>
<evidence type="ECO:0000256" key="1">
    <source>
        <dbReference type="ARBA" id="ARBA00022737"/>
    </source>
</evidence>
<keyword evidence="1" id="KW-0677">Repeat</keyword>
<accession>A0A4Z2CG01</accession>
<evidence type="ECO:0000256" key="5">
    <source>
        <dbReference type="SAM" id="MobiDB-lite"/>
    </source>
</evidence>
<dbReference type="PANTHER" id="PTHR14491:SF4">
    <property type="entry name" value="ANKYRIN REPEAT DOMAIN-CONTAINING PROTEIN SOWAHC"/>
    <property type="match status" value="1"/>
</dbReference>
<dbReference type="Proteomes" id="UP000516260">
    <property type="component" value="Chromosome 1"/>
</dbReference>
<evidence type="ECO:0000313" key="7">
    <source>
        <dbReference type="EMBL" id="TNN03149.1"/>
    </source>
</evidence>
<keyword evidence="2 4" id="KW-0040">ANK repeat</keyword>
<dbReference type="PROSITE" id="PS50088">
    <property type="entry name" value="ANK_REPEAT"/>
    <property type="match status" value="1"/>
</dbReference>
<dbReference type="InterPro" id="IPR002110">
    <property type="entry name" value="Ankyrin_rpt"/>
</dbReference>
<protein>
    <recommendedName>
        <fullName evidence="6">SOWAHA-C winged helix-turn-helix domain-containing protein</fullName>
    </recommendedName>
</protein>
<dbReference type="SUPFAM" id="SSF48403">
    <property type="entry name" value="Ankyrin repeat"/>
    <property type="match status" value="1"/>
</dbReference>
<feature type="region of interest" description="Disordered" evidence="5">
    <location>
        <begin position="253"/>
        <end position="272"/>
    </location>
</feature>
<organism evidence="7 8">
    <name type="scientific">Takifugu bimaculatus</name>
    <dbReference type="NCBI Taxonomy" id="433685"/>
    <lineage>
        <taxon>Eukaryota</taxon>
        <taxon>Metazoa</taxon>
        <taxon>Chordata</taxon>
        <taxon>Craniata</taxon>
        <taxon>Vertebrata</taxon>
        <taxon>Euteleostomi</taxon>
        <taxon>Actinopterygii</taxon>
        <taxon>Neopterygii</taxon>
        <taxon>Teleostei</taxon>
        <taxon>Neoteleostei</taxon>
        <taxon>Acanthomorphata</taxon>
        <taxon>Eupercaria</taxon>
        <taxon>Tetraodontiformes</taxon>
        <taxon>Tetradontoidea</taxon>
        <taxon>Tetraodontidae</taxon>
        <taxon>Takifugu</taxon>
    </lineage>
</organism>
<feature type="compositionally biased region" description="Basic and acidic residues" evidence="5">
    <location>
        <begin position="256"/>
        <end position="265"/>
    </location>
</feature>
<gene>
    <name evidence="7" type="ORF">fugu_000178</name>
</gene>
<keyword evidence="8" id="KW-1185">Reference proteome</keyword>
<dbReference type="PANTHER" id="PTHR14491">
    <property type="entry name" value="SOSONDOWAH, ISOFORM G"/>
    <property type="match status" value="1"/>
</dbReference>
<feature type="repeat" description="ANK" evidence="4">
    <location>
        <begin position="360"/>
        <end position="382"/>
    </location>
</feature>
<dbReference type="InterPro" id="IPR036770">
    <property type="entry name" value="Ankyrin_rpt-contain_sf"/>
</dbReference>
<dbReference type="Gene3D" id="1.25.40.20">
    <property type="entry name" value="Ankyrin repeat-containing domain"/>
    <property type="match status" value="1"/>
</dbReference>
<comment type="similarity">
    <text evidence="3">Belongs to the SOWAH family.</text>
</comment>
<feature type="region of interest" description="Disordered" evidence="5">
    <location>
        <begin position="102"/>
        <end position="167"/>
    </location>
</feature>
<evidence type="ECO:0000313" key="8">
    <source>
        <dbReference type="Proteomes" id="UP000516260"/>
    </source>
</evidence>
<evidence type="ECO:0000256" key="3">
    <source>
        <dbReference type="ARBA" id="ARBA00038122"/>
    </source>
</evidence>
<feature type="region of interest" description="Disordered" evidence="5">
    <location>
        <begin position="419"/>
        <end position="441"/>
    </location>
</feature>
<evidence type="ECO:0000256" key="4">
    <source>
        <dbReference type="PROSITE-ProRule" id="PRU00023"/>
    </source>
</evidence>
<evidence type="ECO:0000259" key="6">
    <source>
        <dbReference type="Pfam" id="PF25877"/>
    </source>
</evidence>
<feature type="region of interest" description="Disordered" evidence="5">
    <location>
        <begin position="510"/>
        <end position="534"/>
    </location>
</feature>
<dbReference type="EMBL" id="SWLE01000001">
    <property type="protein sequence ID" value="TNN03149.1"/>
    <property type="molecule type" value="Genomic_DNA"/>
</dbReference>
<dbReference type="Pfam" id="PF12796">
    <property type="entry name" value="Ank_2"/>
    <property type="match status" value="1"/>
</dbReference>
<dbReference type="InterPro" id="IPR058889">
    <property type="entry name" value="WHD_SOWAHA-C"/>
</dbReference>
<sequence>MMMASNCTEQAVQEFLMERGGRVRQMELIDHFLSVCGRNEQSTEGLDSEALKRVVESVGFVKVEDGVKFVCLNGEGSVMRAGTDGHDHEECNGNIHETVHDSNCINGNPDNAAPAAASSSLAGGLDNDKQSNANEQPAAPSLDNKPIMETPTSGVGGEVKLRERRRRESAPVIGVADLDHPHPSGCHSQQVRGARRISKGSQRAMLVSCLSEDCSLEGLDPVGDINTPKGSRRNFIELMMSSSPQVRRSLISRGSRVRDSVKGDGDSTSLLSSATDEDCASVTLDPLEHEWMLCSSDGLWDSLQPLLAVEPGLVTKRDFVTGFTCLHWAAKQGKAELLSQLLAFAKENAIPVNVNVRSSAGYTPLHLAAMHGHTQVVRVLLSDWEADPEARDYSGRRAIQYLPPPLAANLQEEGVVISPGSESDRENVNGGSGVSSGGRGWRFPKVLPGNLNPLRLLNPPAEAAEDAASGKRTKGRKELQRKSSLSRLNARLHRGRHRAQIIHSASFKDAEEVGKVEDLPSSPLRTRPLSNLFG</sequence>
<name>A0A4Z2CG01_9TELE</name>
<feature type="domain" description="SOWAHA-C winged helix-turn-helix" evidence="6">
    <location>
        <begin position="7"/>
        <end position="72"/>
    </location>
</feature>
<proteinExistence type="inferred from homology"/>
<feature type="region of interest" description="Disordered" evidence="5">
    <location>
        <begin position="462"/>
        <end position="496"/>
    </location>
</feature>
<dbReference type="AlphaFoldDB" id="A0A4Z2CG01"/>
<evidence type="ECO:0000256" key="2">
    <source>
        <dbReference type="ARBA" id="ARBA00023043"/>
    </source>
</evidence>
<dbReference type="Pfam" id="PF25877">
    <property type="entry name" value="WHD_SOWAH"/>
    <property type="match status" value="1"/>
</dbReference>